<feature type="transmembrane region" description="Helical" evidence="6">
    <location>
        <begin position="115"/>
        <end position="137"/>
    </location>
</feature>
<feature type="transmembrane region" description="Helical" evidence="6">
    <location>
        <begin position="340"/>
        <end position="361"/>
    </location>
</feature>
<feature type="transmembrane region" description="Helical" evidence="6">
    <location>
        <begin position="412"/>
        <end position="433"/>
    </location>
</feature>
<feature type="transmembrane region" description="Helical" evidence="6">
    <location>
        <begin position="86"/>
        <end position="103"/>
    </location>
</feature>
<feature type="transmembrane region" description="Helical" evidence="6">
    <location>
        <begin position="373"/>
        <end position="392"/>
    </location>
</feature>
<reference evidence="8" key="1">
    <citation type="submission" date="2016-09" db="EMBL/GenBank/DDBJ databases">
        <authorList>
            <person name="Koehorst J."/>
        </authorList>
    </citation>
    <scope>NUCLEOTIDE SEQUENCE [LARGE SCALE GENOMIC DNA]</scope>
</reference>
<name>A0A1H6KNY8_9BACT</name>
<dbReference type="Pfam" id="PF07690">
    <property type="entry name" value="MFS_1"/>
    <property type="match status" value="1"/>
</dbReference>
<dbReference type="GO" id="GO:0005886">
    <property type="term" value="C:plasma membrane"/>
    <property type="evidence" value="ECO:0007669"/>
    <property type="project" value="UniProtKB-SubCell"/>
</dbReference>
<feature type="transmembrane region" description="Helical" evidence="6">
    <location>
        <begin position="196"/>
        <end position="216"/>
    </location>
</feature>
<dbReference type="InterPro" id="IPR011701">
    <property type="entry name" value="MFS"/>
</dbReference>
<feature type="transmembrane region" description="Helical" evidence="6">
    <location>
        <begin position="21"/>
        <end position="42"/>
    </location>
</feature>
<evidence type="ECO:0000256" key="2">
    <source>
        <dbReference type="ARBA" id="ARBA00022475"/>
    </source>
</evidence>
<keyword evidence="2" id="KW-1003">Cell membrane</keyword>
<accession>A0A1H6KNY8</accession>
<feature type="transmembrane region" description="Helical" evidence="6">
    <location>
        <begin position="250"/>
        <end position="269"/>
    </location>
</feature>
<keyword evidence="4 6" id="KW-1133">Transmembrane helix</keyword>
<evidence type="ECO:0000256" key="3">
    <source>
        <dbReference type="ARBA" id="ARBA00022692"/>
    </source>
</evidence>
<protein>
    <submittedName>
        <fullName evidence="7">Fucp: l-fucose:h+ symporter permease</fullName>
    </submittedName>
</protein>
<dbReference type="KEGG" id="agl:PYTT_0472"/>
<dbReference type="InterPro" id="IPR005275">
    <property type="entry name" value="Lfuc_symporter_FucP"/>
</dbReference>
<evidence type="ECO:0000256" key="4">
    <source>
        <dbReference type="ARBA" id="ARBA00022989"/>
    </source>
</evidence>
<dbReference type="SUPFAM" id="SSF103473">
    <property type="entry name" value="MFS general substrate transporter"/>
    <property type="match status" value="1"/>
</dbReference>
<dbReference type="CDD" id="cd17394">
    <property type="entry name" value="MFS_FucP_like"/>
    <property type="match status" value="1"/>
</dbReference>
<keyword evidence="3 6" id="KW-0812">Transmembrane</keyword>
<dbReference type="PANTHER" id="PTHR43702:SF11">
    <property type="entry name" value="L-FUCOSE-PROTON SYMPORTER"/>
    <property type="match status" value="1"/>
</dbReference>
<dbReference type="Proteomes" id="UP000176204">
    <property type="component" value="Chromosome I"/>
</dbReference>
<dbReference type="RefSeq" id="WP_067776361.1">
    <property type="nucleotide sequence ID" value="NZ_LIGX01000028.1"/>
</dbReference>
<dbReference type="EMBL" id="LT629973">
    <property type="protein sequence ID" value="SEH75532.1"/>
    <property type="molecule type" value="Genomic_DNA"/>
</dbReference>
<dbReference type="AlphaFoldDB" id="A0A1H6KNY8"/>
<gene>
    <name evidence="7" type="ORF">PYTT_0472</name>
</gene>
<dbReference type="GO" id="GO:0015535">
    <property type="term" value="F:fucose:proton symporter activity"/>
    <property type="evidence" value="ECO:0007669"/>
    <property type="project" value="InterPro"/>
</dbReference>
<keyword evidence="5 6" id="KW-0472">Membrane</keyword>
<organism evidence="7 8">
    <name type="scientific">Akkermansia glycaniphila</name>
    <dbReference type="NCBI Taxonomy" id="1679444"/>
    <lineage>
        <taxon>Bacteria</taxon>
        <taxon>Pseudomonadati</taxon>
        <taxon>Verrucomicrobiota</taxon>
        <taxon>Verrucomicrobiia</taxon>
        <taxon>Verrucomicrobiales</taxon>
        <taxon>Akkermansiaceae</taxon>
        <taxon>Akkermansia</taxon>
    </lineage>
</organism>
<keyword evidence="8" id="KW-1185">Reference proteome</keyword>
<dbReference type="STRING" id="1679444.PYTT_0472"/>
<evidence type="ECO:0000313" key="7">
    <source>
        <dbReference type="EMBL" id="SEH75532.1"/>
    </source>
</evidence>
<comment type="subcellular location">
    <subcellularLocation>
        <location evidence="1">Cell inner membrane</location>
        <topology evidence="1">Multi-pass membrane protein</topology>
    </subcellularLocation>
</comment>
<proteinExistence type="predicted"/>
<dbReference type="NCBIfam" id="TIGR00885">
    <property type="entry name" value="fucP"/>
    <property type="match status" value="1"/>
</dbReference>
<dbReference type="PANTHER" id="PTHR43702">
    <property type="entry name" value="L-FUCOSE-PROTON SYMPORTER"/>
    <property type="match status" value="1"/>
</dbReference>
<sequence length="464" mass="50620">MQSQNSPHSEPVVPKQYIVPFLLLVSCFALWGLVNAMAEALVPAFQSVFPELTNMSKAMSLTAHYGAYAFLAIPASIIVKRYSYKAGVLLGLGVFAIGVLGYIPSTIFHSYDLCLSSIFIYASGCSILETSCNPYVLSMGSQETAVRRLNFAQAFNPVGCLIGLVIGKFIIFANFIEPTVAQPLTDAQQSSNMQWLATPYVILALVAIAMWLIIFFRKMPEGSGADKSDAHDPSQSFTATLKRLMSLPRYYWGVITQFFYVGLQTMAWAYIVDYAVRTVQIDQASGMSYYIYAMVCFIVMRIICTALMKKYNPANMMSLLAVIGIFLCLGAIYLPGWSGLICVIAISACLSLMFPTIYGIALRGLGPDAKLGAAGLIMSILGGAAVPPIFAANLDHDFLSWTTMGLFPEAEAIVRSSYYILAACLVIVLVYGIRFRNTHVTPEDEEENPFVVEATGELPSGGKQ</sequence>
<evidence type="ECO:0000256" key="5">
    <source>
        <dbReference type="ARBA" id="ARBA00023136"/>
    </source>
</evidence>
<dbReference type="InterPro" id="IPR050375">
    <property type="entry name" value="MFS_TsgA-like"/>
</dbReference>
<evidence type="ECO:0000256" key="6">
    <source>
        <dbReference type="SAM" id="Phobius"/>
    </source>
</evidence>
<feature type="transmembrane region" description="Helical" evidence="6">
    <location>
        <begin position="289"/>
        <end position="308"/>
    </location>
</feature>
<dbReference type="Gene3D" id="1.20.1250.20">
    <property type="entry name" value="MFS general substrate transporter like domains"/>
    <property type="match status" value="2"/>
</dbReference>
<feature type="transmembrane region" description="Helical" evidence="6">
    <location>
        <begin position="315"/>
        <end position="334"/>
    </location>
</feature>
<evidence type="ECO:0000313" key="8">
    <source>
        <dbReference type="Proteomes" id="UP000176204"/>
    </source>
</evidence>
<feature type="transmembrane region" description="Helical" evidence="6">
    <location>
        <begin position="62"/>
        <end position="79"/>
    </location>
</feature>
<dbReference type="InterPro" id="IPR036259">
    <property type="entry name" value="MFS_trans_sf"/>
</dbReference>
<evidence type="ECO:0000256" key="1">
    <source>
        <dbReference type="ARBA" id="ARBA00004429"/>
    </source>
</evidence>
<feature type="transmembrane region" description="Helical" evidence="6">
    <location>
        <begin position="158"/>
        <end position="176"/>
    </location>
</feature>